<accession>A0ACC1JUX5</accession>
<evidence type="ECO:0000313" key="1">
    <source>
        <dbReference type="EMBL" id="KAJ2767522.1"/>
    </source>
</evidence>
<sequence length="60" mass="6698">MKSLIKDTIRDEDPREALLKYAAVAAADPKFIAPSYAKTQAEPVFDDSGTSEVPEMKRRK</sequence>
<name>A0ACC1JUX5_9FUNG</name>
<dbReference type="Proteomes" id="UP001140234">
    <property type="component" value="Unassembled WGS sequence"/>
</dbReference>
<organism evidence="1 2">
    <name type="scientific">Coemansia nantahalensis</name>
    <dbReference type="NCBI Taxonomy" id="2789366"/>
    <lineage>
        <taxon>Eukaryota</taxon>
        <taxon>Fungi</taxon>
        <taxon>Fungi incertae sedis</taxon>
        <taxon>Zoopagomycota</taxon>
        <taxon>Kickxellomycotina</taxon>
        <taxon>Kickxellomycetes</taxon>
        <taxon>Kickxellales</taxon>
        <taxon>Kickxellaceae</taxon>
        <taxon>Coemansia</taxon>
    </lineage>
</organism>
<comment type="caution">
    <text evidence="1">The sequence shown here is derived from an EMBL/GenBank/DDBJ whole genome shotgun (WGS) entry which is preliminary data.</text>
</comment>
<reference evidence="1" key="1">
    <citation type="submission" date="2022-07" db="EMBL/GenBank/DDBJ databases">
        <title>Phylogenomic reconstructions and comparative analyses of Kickxellomycotina fungi.</title>
        <authorList>
            <person name="Reynolds N.K."/>
            <person name="Stajich J.E."/>
            <person name="Barry K."/>
            <person name="Grigoriev I.V."/>
            <person name="Crous P."/>
            <person name="Smith M.E."/>
        </authorList>
    </citation>
    <scope>NUCLEOTIDE SEQUENCE</scope>
    <source>
        <strain evidence="1">CBS 109366</strain>
    </source>
</reference>
<keyword evidence="2" id="KW-1185">Reference proteome</keyword>
<gene>
    <name evidence="1" type="ORF">IWQ57_003918</name>
</gene>
<proteinExistence type="predicted"/>
<protein>
    <submittedName>
        <fullName evidence="1">Uncharacterized protein</fullName>
    </submittedName>
</protein>
<dbReference type="EMBL" id="JANBUJ010001402">
    <property type="protein sequence ID" value="KAJ2767522.1"/>
    <property type="molecule type" value="Genomic_DNA"/>
</dbReference>
<evidence type="ECO:0000313" key="2">
    <source>
        <dbReference type="Proteomes" id="UP001140234"/>
    </source>
</evidence>